<name>A0AAD3S574_NEPGR</name>
<evidence type="ECO:0000259" key="4">
    <source>
        <dbReference type="Pfam" id="PF01370"/>
    </source>
</evidence>
<evidence type="ECO:0000313" key="5">
    <source>
        <dbReference type="EMBL" id="GMH04430.1"/>
    </source>
</evidence>
<dbReference type="AlphaFoldDB" id="A0AAD3S574"/>
<dbReference type="FunFam" id="3.40.50.720:FF:000085">
    <property type="entry name" value="Dihydroflavonol reductase"/>
    <property type="match status" value="1"/>
</dbReference>
<evidence type="ECO:0000256" key="3">
    <source>
        <dbReference type="ARBA" id="ARBA00023445"/>
    </source>
</evidence>
<dbReference type="PANTHER" id="PTHR10366:SF575">
    <property type="entry name" value="NAD-DEPENDENT EPIMERASE_DEHYDRATASE DOMAIN-CONTAINING PROTEIN"/>
    <property type="match status" value="1"/>
</dbReference>
<evidence type="ECO:0000256" key="1">
    <source>
        <dbReference type="ARBA" id="ARBA00022857"/>
    </source>
</evidence>
<accession>A0AAD3S574</accession>
<dbReference type="Pfam" id="PF01370">
    <property type="entry name" value="Epimerase"/>
    <property type="match status" value="1"/>
</dbReference>
<comment type="similarity">
    <text evidence="3">Belongs to the NAD(P)-dependent epimerase/dehydratase family. Dihydroflavonol-4-reductase subfamily.</text>
</comment>
<proteinExistence type="inferred from homology"/>
<dbReference type="InterPro" id="IPR036291">
    <property type="entry name" value="NAD(P)-bd_dom_sf"/>
</dbReference>
<comment type="caution">
    <text evidence="5">The sequence shown here is derived from an EMBL/GenBank/DDBJ whole genome shotgun (WGS) entry which is preliminary data.</text>
</comment>
<dbReference type="Proteomes" id="UP001279734">
    <property type="component" value="Unassembled WGS sequence"/>
</dbReference>
<keyword evidence="1" id="KW-0521">NADP</keyword>
<protein>
    <recommendedName>
        <fullName evidence="4">NAD-dependent epimerase/dehydratase domain-containing protein</fullName>
    </recommendedName>
</protein>
<dbReference type="InterPro" id="IPR001509">
    <property type="entry name" value="Epimerase_deHydtase"/>
</dbReference>
<keyword evidence="2" id="KW-0560">Oxidoreductase</keyword>
<sequence length="324" mass="35749">MSAAGKVVCVTGASGYIASWLVKLLLQRGYTVRGTVRDPDDWRKTEHLLRLDGAEERLQLFKSDLLTEGSFDSVVDGCDGVFHLASPVIMDANDPQAELIDPAVSGVLNVLKSCAKVASIRRVVVTSSLAAVSFNGKPLNADVTVDENWFSDPAFCEESKLWYYLSKTLAEQAAWKFAKENGIDLVVLNPGYVIGPLLQPTINLTVKTILDLIGAPTFPNTTYRWVDVRDVANAHIQAFEISSASGRYCLAACSSHFSEVTKILRQLFPHLRLPEKPADDGGHSWPTYHVSKEKAKSLGIIFTPLEVSLKDTVESFREKDFIRF</sequence>
<feature type="domain" description="NAD-dependent epimerase/dehydratase" evidence="4">
    <location>
        <begin position="8"/>
        <end position="241"/>
    </location>
</feature>
<evidence type="ECO:0000313" key="6">
    <source>
        <dbReference type="Proteomes" id="UP001279734"/>
    </source>
</evidence>
<keyword evidence="6" id="KW-1185">Reference proteome</keyword>
<gene>
    <name evidence="5" type="ORF">Nepgr_006269</name>
</gene>
<organism evidence="5 6">
    <name type="scientific">Nepenthes gracilis</name>
    <name type="common">Slender pitcher plant</name>
    <dbReference type="NCBI Taxonomy" id="150966"/>
    <lineage>
        <taxon>Eukaryota</taxon>
        <taxon>Viridiplantae</taxon>
        <taxon>Streptophyta</taxon>
        <taxon>Embryophyta</taxon>
        <taxon>Tracheophyta</taxon>
        <taxon>Spermatophyta</taxon>
        <taxon>Magnoliopsida</taxon>
        <taxon>eudicotyledons</taxon>
        <taxon>Gunneridae</taxon>
        <taxon>Pentapetalae</taxon>
        <taxon>Caryophyllales</taxon>
        <taxon>Nepenthaceae</taxon>
        <taxon>Nepenthes</taxon>
    </lineage>
</organism>
<reference evidence="5" key="1">
    <citation type="submission" date="2023-05" db="EMBL/GenBank/DDBJ databases">
        <title>Nepenthes gracilis genome sequencing.</title>
        <authorList>
            <person name="Fukushima K."/>
        </authorList>
    </citation>
    <scope>NUCLEOTIDE SEQUENCE</scope>
    <source>
        <strain evidence="5">SING2019-196</strain>
    </source>
</reference>
<dbReference type="EMBL" id="BSYO01000005">
    <property type="protein sequence ID" value="GMH04430.1"/>
    <property type="molecule type" value="Genomic_DNA"/>
</dbReference>
<evidence type="ECO:0000256" key="2">
    <source>
        <dbReference type="ARBA" id="ARBA00023002"/>
    </source>
</evidence>
<dbReference type="Gene3D" id="3.40.50.720">
    <property type="entry name" value="NAD(P)-binding Rossmann-like Domain"/>
    <property type="match status" value="1"/>
</dbReference>
<dbReference type="CDD" id="cd08958">
    <property type="entry name" value="FR_SDR_e"/>
    <property type="match status" value="1"/>
</dbReference>
<dbReference type="SUPFAM" id="SSF51735">
    <property type="entry name" value="NAD(P)-binding Rossmann-fold domains"/>
    <property type="match status" value="1"/>
</dbReference>
<dbReference type="PANTHER" id="PTHR10366">
    <property type="entry name" value="NAD DEPENDENT EPIMERASE/DEHYDRATASE"/>
    <property type="match status" value="1"/>
</dbReference>
<dbReference type="GO" id="GO:0016616">
    <property type="term" value="F:oxidoreductase activity, acting on the CH-OH group of donors, NAD or NADP as acceptor"/>
    <property type="evidence" value="ECO:0007669"/>
    <property type="project" value="TreeGrafter"/>
</dbReference>
<dbReference type="InterPro" id="IPR050425">
    <property type="entry name" value="NAD(P)_dehydrat-like"/>
</dbReference>